<comment type="caution">
    <text evidence="1">The sequence shown here is derived from an EMBL/GenBank/DDBJ whole genome shotgun (WGS) entry which is preliminary data.</text>
</comment>
<gene>
    <name evidence="1" type="ORF">A4X13_0g1743</name>
</gene>
<name>A0A177TGS8_9BASI</name>
<proteinExistence type="predicted"/>
<accession>A0A177TGS8</accession>
<protein>
    <submittedName>
        <fullName evidence="1">Uncharacterized protein</fullName>
    </submittedName>
</protein>
<sequence length="165" mass="17930">MRKYHRASTHGDSHQPFASCSLSLRPDVNGEDSLDGERSSELDRFVLAGLGVLTAFDRAHSVVIGSQLSSLSRTLRPDMDAYSDLPAISKTDGPFLPPSLQLDKDFRASTSSAVYPPTSSPPQTAPLFFFTATRIDSSAPPPPDSLHHSFQSRTFLPTQIELGNN</sequence>
<dbReference type="AlphaFoldDB" id="A0A177TGS8"/>
<reference evidence="1" key="1">
    <citation type="submission" date="2016-04" db="EMBL/GenBank/DDBJ databases">
        <authorList>
            <person name="Nguyen H.D."/>
            <person name="Samba Siva P."/>
            <person name="Cullis J."/>
            <person name="Levesque C.A."/>
            <person name="Hambleton S."/>
        </authorList>
    </citation>
    <scope>NUCLEOTIDE SEQUENCE</scope>
    <source>
        <strain evidence="1">DAOMC 236416</strain>
    </source>
</reference>
<evidence type="ECO:0000313" key="2">
    <source>
        <dbReference type="Proteomes" id="UP000077521"/>
    </source>
</evidence>
<reference evidence="1" key="2">
    <citation type="journal article" date="2019" name="IMA Fungus">
        <title>Genome sequencing and comparison of five Tilletia species to identify candidate genes for the detection of regulated species infecting wheat.</title>
        <authorList>
            <person name="Nguyen H.D.T."/>
            <person name="Sultana T."/>
            <person name="Kesanakurti P."/>
            <person name="Hambleton S."/>
        </authorList>
    </citation>
    <scope>NUCLEOTIDE SEQUENCE</scope>
    <source>
        <strain evidence="1">DAOMC 236416</strain>
    </source>
</reference>
<dbReference type="Proteomes" id="UP000077521">
    <property type="component" value="Unassembled WGS sequence"/>
</dbReference>
<organism evidence="1 2">
    <name type="scientific">Tilletia indica</name>
    <dbReference type="NCBI Taxonomy" id="43049"/>
    <lineage>
        <taxon>Eukaryota</taxon>
        <taxon>Fungi</taxon>
        <taxon>Dikarya</taxon>
        <taxon>Basidiomycota</taxon>
        <taxon>Ustilaginomycotina</taxon>
        <taxon>Exobasidiomycetes</taxon>
        <taxon>Tilletiales</taxon>
        <taxon>Tilletiaceae</taxon>
        <taxon>Tilletia</taxon>
    </lineage>
</organism>
<dbReference type="EMBL" id="LWDF02000073">
    <property type="protein sequence ID" value="KAE8258355.1"/>
    <property type="molecule type" value="Genomic_DNA"/>
</dbReference>
<keyword evidence="2" id="KW-1185">Reference proteome</keyword>
<evidence type="ECO:0000313" key="1">
    <source>
        <dbReference type="EMBL" id="KAE8258355.1"/>
    </source>
</evidence>